<sequence length="122" mass="13676">MARWSSVLLHSFLVILLPLSLSSTPTHVQQLPGFKGQLPFQMETGYLTVDEFNGVELFYYFVESERNASEDPLLLWLTGGPGCSSFSALFFEIGPVKFQIAAYDGSVPTLLYNPYSWTKVNN</sequence>
<dbReference type="GO" id="GO:0019748">
    <property type="term" value="P:secondary metabolic process"/>
    <property type="evidence" value="ECO:0007669"/>
    <property type="project" value="TreeGrafter"/>
</dbReference>
<dbReference type="Pfam" id="PF00450">
    <property type="entry name" value="Peptidase_S10"/>
    <property type="match status" value="1"/>
</dbReference>
<feature type="chain" id="PRO_5043899704" evidence="2">
    <location>
        <begin position="23"/>
        <end position="122"/>
    </location>
</feature>
<evidence type="ECO:0000256" key="2">
    <source>
        <dbReference type="SAM" id="SignalP"/>
    </source>
</evidence>
<evidence type="ECO:0000256" key="1">
    <source>
        <dbReference type="ARBA" id="ARBA00009431"/>
    </source>
</evidence>
<dbReference type="InterPro" id="IPR029058">
    <property type="entry name" value="AB_hydrolase_fold"/>
</dbReference>
<feature type="signal peptide" evidence="2">
    <location>
        <begin position="1"/>
        <end position="22"/>
    </location>
</feature>
<name>A0AAV7HG20_DENCH</name>
<dbReference type="GO" id="GO:0016747">
    <property type="term" value="F:acyltransferase activity, transferring groups other than amino-acyl groups"/>
    <property type="evidence" value="ECO:0007669"/>
    <property type="project" value="TreeGrafter"/>
</dbReference>
<evidence type="ECO:0000313" key="4">
    <source>
        <dbReference type="Proteomes" id="UP000775213"/>
    </source>
</evidence>
<protein>
    <submittedName>
        <fullName evidence="3">Uncharacterized protein</fullName>
    </submittedName>
</protein>
<dbReference type="InterPro" id="IPR001563">
    <property type="entry name" value="Peptidase_S10"/>
</dbReference>
<evidence type="ECO:0000313" key="3">
    <source>
        <dbReference type="EMBL" id="KAH0467951.1"/>
    </source>
</evidence>
<proteinExistence type="inferred from homology"/>
<keyword evidence="2" id="KW-0732">Signal</keyword>
<dbReference type="Gene3D" id="3.40.50.1820">
    <property type="entry name" value="alpha/beta hydrolase"/>
    <property type="match status" value="1"/>
</dbReference>
<dbReference type="PANTHER" id="PTHR11802">
    <property type="entry name" value="SERINE PROTEASE FAMILY S10 SERINE CARBOXYPEPTIDASE"/>
    <property type="match status" value="1"/>
</dbReference>
<dbReference type="GO" id="GO:0006508">
    <property type="term" value="P:proteolysis"/>
    <property type="evidence" value="ECO:0007669"/>
    <property type="project" value="InterPro"/>
</dbReference>
<dbReference type="EMBL" id="JAGFBR010000004">
    <property type="protein sequence ID" value="KAH0467951.1"/>
    <property type="molecule type" value="Genomic_DNA"/>
</dbReference>
<dbReference type="AlphaFoldDB" id="A0AAV7HG20"/>
<reference evidence="3 4" key="1">
    <citation type="journal article" date="2021" name="Hortic Res">
        <title>Chromosome-scale assembly of the Dendrobium chrysotoxum genome enhances the understanding of orchid evolution.</title>
        <authorList>
            <person name="Zhang Y."/>
            <person name="Zhang G.Q."/>
            <person name="Zhang D."/>
            <person name="Liu X.D."/>
            <person name="Xu X.Y."/>
            <person name="Sun W.H."/>
            <person name="Yu X."/>
            <person name="Zhu X."/>
            <person name="Wang Z.W."/>
            <person name="Zhao X."/>
            <person name="Zhong W.Y."/>
            <person name="Chen H."/>
            <person name="Yin W.L."/>
            <person name="Huang T."/>
            <person name="Niu S.C."/>
            <person name="Liu Z.J."/>
        </authorList>
    </citation>
    <scope>NUCLEOTIDE SEQUENCE [LARGE SCALE GENOMIC DNA]</scope>
    <source>
        <strain evidence="3">Lindl</strain>
    </source>
</reference>
<accession>A0AAV7HG20</accession>
<keyword evidence="4" id="KW-1185">Reference proteome</keyword>
<dbReference type="Proteomes" id="UP000775213">
    <property type="component" value="Unassembled WGS sequence"/>
</dbReference>
<dbReference type="SUPFAM" id="SSF53474">
    <property type="entry name" value="alpha/beta-Hydrolases"/>
    <property type="match status" value="1"/>
</dbReference>
<comment type="caution">
    <text evidence="3">The sequence shown here is derived from an EMBL/GenBank/DDBJ whole genome shotgun (WGS) entry which is preliminary data.</text>
</comment>
<dbReference type="GO" id="GO:0004185">
    <property type="term" value="F:serine-type carboxypeptidase activity"/>
    <property type="evidence" value="ECO:0007669"/>
    <property type="project" value="InterPro"/>
</dbReference>
<comment type="similarity">
    <text evidence="1">Belongs to the peptidase S10 family.</text>
</comment>
<dbReference type="PANTHER" id="PTHR11802:SF29">
    <property type="entry name" value="SERINE CARBOXYPEPTIDASE-LIKE 19"/>
    <property type="match status" value="1"/>
</dbReference>
<gene>
    <name evidence="3" type="ORF">IEQ34_002984</name>
</gene>
<organism evidence="3 4">
    <name type="scientific">Dendrobium chrysotoxum</name>
    <name type="common">Orchid</name>
    <dbReference type="NCBI Taxonomy" id="161865"/>
    <lineage>
        <taxon>Eukaryota</taxon>
        <taxon>Viridiplantae</taxon>
        <taxon>Streptophyta</taxon>
        <taxon>Embryophyta</taxon>
        <taxon>Tracheophyta</taxon>
        <taxon>Spermatophyta</taxon>
        <taxon>Magnoliopsida</taxon>
        <taxon>Liliopsida</taxon>
        <taxon>Asparagales</taxon>
        <taxon>Orchidaceae</taxon>
        <taxon>Epidendroideae</taxon>
        <taxon>Malaxideae</taxon>
        <taxon>Dendrobiinae</taxon>
        <taxon>Dendrobium</taxon>
    </lineage>
</organism>